<keyword evidence="8" id="KW-1185">Reference proteome</keyword>
<comment type="subcellular location">
    <subcellularLocation>
        <location evidence="1">Membrane</location>
    </subcellularLocation>
</comment>
<keyword evidence="5" id="KW-0472">Membrane</keyword>
<dbReference type="Proteomes" id="UP000234329">
    <property type="component" value="Unassembled WGS sequence"/>
</dbReference>
<accession>A0A2I1DK95</accession>
<keyword evidence="2" id="KW-0547">Nucleotide-binding</keyword>
<feature type="domain" description="Dynamin N-terminal" evidence="6">
    <location>
        <begin position="59"/>
        <end position="278"/>
    </location>
</feature>
<gene>
    <name evidence="7" type="ORF">B1757_10540</name>
</gene>
<dbReference type="SUPFAM" id="SSF52540">
    <property type="entry name" value="P-loop containing nucleoside triphosphate hydrolases"/>
    <property type="match status" value="1"/>
</dbReference>
<proteinExistence type="predicted"/>
<evidence type="ECO:0000256" key="5">
    <source>
        <dbReference type="ARBA" id="ARBA00023136"/>
    </source>
</evidence>
<dbReference type="AlphaFoldDB" id="A0A2I1DK95"/>
<keyword evidence="4" id="KW-0342">GTP-binding</keyword>
<comment type="caution">
    <text evidence="7">The sequence shown here is derived from an EMBL/GenBank/DDBJ whole genome shotgun (WGS) entry which is preliminary data.</text>
</comment>
<dbReference type="InParanoid" id="A0A2I1DK95"/>
<reference evidence="7 8" key="1">
    <citation type="submission" date="2017-03" db="EMBL/GenBank/DDBJ databases">
        <title>Draft genime sequence of the acidophilic sulfur-oxidizing bacterium Acidithiobacillus sp. SH, isolated from seawater.</title>
        <authorList>
            <person name="Sharmin S."/>
            <person name="Tokuhisa M."/>
            <person name="Kanao T."/>
            <person name="Kamimura K."/>
        </authorList>
    </citation>
    <scope>NUCLEOTIDE SEQUENCE [LARGE SCALE GENOMIC DNA]</scope>
    <source>
        <strain evidence="7 8">SH</strain>
    </source>
</reference>
<dbReference type="InterPro" id="IPR045063">
    <property type="entry name" value="Dynamin_N"/>
</dbReference>
<sequence>MSLPLLVERLRDYHQWRLQIANAVHQIAKLSVDLEILPSGTMLRMDNLSREIASDQLRISFFGEFARGKSELINALFFSDLGARLMPSGPGQTTMCPVEITYSHETPSLQLLPIRSRTLHDSVEKLKKIRDLWTFSLLDPEDRKDCTEKMAQLTETLCVPLEEARRYGLCAQVKAFGEQNETTHCSSCGDGKVKISRWRYALLQWEHPVLEAGLVILDTPGLNSLGSEADLGLEAAKGADALVFVLSADSGVTQSDMAIWEQSLGRSTMHNQLVVLNKVDTLWDDLRSPEEEAEAIRKQRERTAKHLGLNLEQVIAASAQKGLLGRIRHEQDLCTRSGLADLESAIAEILIPGKRAAILASAQRLINRVVIDQRVLLEEQVKNLCSEIESMERLQAQTGEQLPRLLERQQKLMRTFAGDRDTFIMKEKEFLESANTWLLQALSLEKLDQIVASARAELLAAWTTVGIYERFSKFFEETIAQFDNALERANRLSALMLDAYRILEQQYGLPKLDTMPYAILPRRAELLAMADRYERFGKRLEIAASTQGSVVRKAFFSLAQQVEAFVGETRKDLQQWVNESLDLMNRQLELFATQSREKLTALESIVDSSANIQPRIQSLSLQRKVKEDNLSALNETYASLCTLLQIDSRDAVPQKNHAEVFSS</sequence>
<dbReference type="OrthoDB" id="5295100at2"/>
<dbReference type="Pfam" id="PF00350">
    <property type="entry name" value="Dynamin_N"/>
    <property type="match status" value="1"/>
</dbReference>
<evidence type="ECO:0000256" key="4">
    <source>
        <dbReference type="ARBA" id="ARBA00023134"/>
    </source>
</evidence>
<evidence type="ECO:0000256" key="2">
    <source>
        <dbReference type="ARBA" id="ARBA00022741"/>
    </source>
</evidence>
<dbReference type="GO" id="GO:0005525">
    <property type="term" value="F:GTP binding"/>
    <property type="evidence" value="ECO:0007669"/>
    <property type="project" value="UniProtKB-KW"/>
</dbReference>
<dbReference type="Gene3D" id="3.40.50.300">
    <property type="entry name" value="P-loop containing nucleotide triphosphate hydrolases"/>
    <property type="match status" value="1"/>
</dbReference>
<evidence type="ECO:0000256" key="1">
    <source>
        <dbReference type="ARBA" id="ARBA00004370"/>
    </source>
</evidence>
<name>A0A2I1DK95_9PROT</name>
<evidence type="ECO:0000313" key="7">
    <source>
        <dbReference type="EMBL" id="PKY10299.1"/>
    </source>
</evidence>
<evidence type="ECO:0000256" key="3">
    <source>
        <dbReference type="ARBA" id="ARBA00022801"/>
    </source>
</evidence>
<dbReference type="PANTHER" id="PTHR10465:SF0">
    <property type="entry name" value="SARCALUMENIN"/>
    <property type="match status" value="1"/>
</dbReference>
<dbReference type="RefSeq" id="WP_101538279.1">
    <property type="nucleotide sequence ID" value="NZ_MXAV01000039.1"/>
</dbReference>
<evidence type="ECO:0000259" key="6">
    <source>
        <dbReference type="Pfam" id="PF00350"/>
    </source>
</evidence>
<dbReference type="PANTHER" id="PTHR10465">
    <property type="entry name" value="TRANSMEMBRANE GTPASE FZO1"/>
    <property type="match status" value="1"/>
</dbReference>
<dbReference type="EMBL" id="MXAV01000039">
    <property type="protein sequence ID" value="PKY10299.1"/>
    <property type="molecule type" value="Genomic_DNA"/>
</dbReference>
<dbReference type="GO" id="GO:0003924">
    <property type="term" value="F:GTPase activity"/>
    <property type="evidence" value="ECO:0007669"/>
    <property type="project" value="InterPro"/>
</dbReference>
<keyword evidence="3" id="KW-0378">Hydrolase</keyword>
<protein>
    <recommendedName>
        <fullName evidence="6">Dynamin N-terminal domain-containing protein</fullName>
    </recommendedName>
</protein>
<dbReference type="InterPro" id="IPR027094">
    <property type="entry name" value="Mitofusin_fam"/>
</dbReference>
<organism evidence="7 8">
    <name type="scientific">Acidithiobacillus marinus</name>
    <dbReference type="NCBI Taxonomy" id="187490"/>
    <lineage>
        <taxon>Bacteria</taxon>
        <taxon>Pseudomonadati</taxon>
        <taxon>Pseudomonadota</taxon>
        <taxon>Acidithiobacillia</taxon>
        <taxon>Acidithiobacillales</taxon>
        <taxon>Acidithiobacillaceae</taxon>
        <taxon>Acidithiobacillus</taxon>
    </lineage>
</organism>
<evidence type="ECO:0000313" key="8">
    <source>
        <dbReference type="Proteomes" id="UP000234329"/>
    </source>
</evidence>
<dbReference type="InterPro" id="IPR027417">
    <property type="entry name" value="P-loop_NTPase"/>
</dbReference>
<dbReference type="GO" id="GO:0016020">
    <property type="term" value="C:membrane"/>
    <property type="evidence" value="ECO:0007669"/>
    <property type="project" value="UniProtKB-SubCell"/>
</dbReference>